<dbReference type="EMBL" id="LQYI01000138">
    <property type="protein sequence ID" value="KYC61702.1"/>
    <property type="molecule type" value="Genomic_DNA"/>
</dbReference>
<dbReference type="AlphaFoldDB" id="A0A150JWT4"/>
<organism evidence="1 2">
    <name type="scientific">Heyndrickxia coagulans</name>
    <name type="common">Weizmannia coagulans</name>
    <dbReference type="NCBI Taxonomy" id="1398"/>
    <lineage>
        <taxon>Bacteria</taxon>
        <taxon>Bacillati</taxon>
        <taxon>Bacillota</taxon>
        <taxon>Bacilli</taxon>
        <taxon>Bacillales</taxon>
        <taxon>Bacillaceae</taxon>
        <taxon>Heyndrickxia</taxon>
    </lineage>
</organism>
<comment type="caution">
    <text evidence="1">The sequence shown here is derived from an EMBL/GenBank/DDBJ whole genome shotgun (WGS) entry which is preliminary data.</text>
</comment>
<protein>
    <submittedName>
        <fullName evidence="1">Uncharacterized protein</fullName>
    </submittedName>
</protein>
<dbReference type="Proteomes" id="UP000075304">
    <property type="component" value="Unassembled WGS sequence"/>
</dbReference>
<dbReference type="PATRIC" id="fig|1398.25.peg.1147"/>
<evidence type="ECO:0000313" key="1">
    <source>
        <dbReference type="EMBL" id="KYC61702.1"/>
    </source>
</evidence>
<accession>A0A150JWT4</accession>
<evidence type="ECO:0000313" key="2">
    <source>
        <dbReference type="Proteomes" id="UP000075304"/>
    </source>
</evidence>
<gene>
    <name evidence="1" type="ORF">B4099_2188</name>
</gene>
<sequence>MPFHPCKTGKNDYSFCRFQGEKGVFYWDKSRSLRKSE</sequence>
<reference evidence="1 2" key="1">
    <citation type="submission" date="2016-01" db="EMBL/GenBank/DDBJ databases">
        <title>Genome Sequences of Twelve Sporeforming Bacillus Species Isolated from Foods.</title>
        <authorList>
            <person name="Berendsen E.M."/>
            <person name="Wells-Bennik M.H."/>
            <person name="Krawcyk A.O."/>
            <person name="De Jong A."/>
            <person name="Holsappel S."/>
            <person name="Eijlander R.T."/>
            <person name="Kuipers O.P."/>
        </authorList>
    </citation>
    <scope>NUCLEOTIDE SEQUENCE [LARGE SCALE GENOMIC DNA]</scope>
    <source>
        <strain evidence="1 2">B4099</strain>
    </source>
</reference>
<name>A0A150JWT4_HEYCO</name>
<proteinExistence type="predicted"/>